<protein>
    <recommendedName>
        <fullName evidence="13">ATP synthase subunit b</fullName>
    </recommendedName>
    <alternativeName>
        <fullName evidence="13">ATP synthase F(0) sector subunit b</fullName>
    </alternativeName>
    <alternativeName>
        <fullName evidence="13">ATPase subunit I</fullName>
    </alternativeName>
    <alternativeName>
        <fullName evidence="13">F-type ATPase subunit b</fullName>
        <shortName evidence="13">F-ATPase subunit b</shortName>
    </alternativeName>
</protein>
<dbReference type="HAMAP" id="MF_01398">
    <property type="entry name" value="ATP_synth_b_bprime"/>
    <property type="match status" value="1"/>
</dbReference>
<keyword evidence="4 13" id="KW-0812">Transmembrane</keyword>
<dbReference type="Pfam" id="PF00430">
    <property type="entry name" value="ATP-synt_B"/>
    <property type="match status" value="1"/>
</dbReference>
<keyword evidence="3 13" id="KW-0138">CF(0)</keyword>
<organism evidence="17 18">
    <name type="scientific">Sphingomonas desiccabilis</name>
    <dbReference type="NCBI Taxonomy" id="429134"/>
    <lineage>
        <taxon>Bacteria</taxon>
        <taxon>Pseudomonadati</taxon>
        <taxon>Pseudomonadota</taxon>
        <taxon>Alphaproteobacteria</taxon>
        <taxon>Sphingomonadales</taxon>
        <taxon>Sphingomonadaceae</taxon>
        <taxon>Sphingomonas</taxon>
    </lineage>
</organism>
<dbReference type="EMBL" id="SDPT01000002">
    <property type="protein sequence ID" value="RXZ31641.1"/>
    <property type="molecule type" value="Genomic_DNA"/>
</dbReference>
<evidence type="ECO:0000313" key="17">
    <source>
        <dbReference type="EMBL" id="RXZ31641.1"/>
    </source>
</evidence>
<dbReference type="RefSeq" id="WP_129341877.1">
    <property type="nucleotide sequence ID" value="NZ_JACIDD010000002.1"/>
</dbReference>
<evidence type="ECO:0000313" key="18">
    <source>
        <dbReference type="Proteomes" id="UP000292347"/>
    </source>
</evidence>
<reference evidence="17 18" key="1">
    <citation type="submission" date="2019-01" db="EMBL/GenBank/DDBJ databases">
        <title>Sphingomonas mucosissima sp. nov. and Sphingomonas desiccabilis sp. nov., from biological soil crusts in the Colorado Plateau, USA.</title>
        <authorList>
            <person name="Zhu D."/>
        </authorList>
    </citation>
    <scope>NUCLEOTIDE SEQUENCE [LARGE SCALE GENOMIC DNA]</scope>
    <source>
        <strain evidence="17 18">CP1D</strain>
    </source>
</reference>
<dbReference type="GO" id="GO:0046961">
    <property type="term" value="F:proton-transporting ATPase activity, rotational mechanism"/>
    <property type="evidence" value="ECO:0007669"/>
    <property type="project" value="TreeGrafter"/>
</dbReference>
<dbReference type="Proteomes" id="UP000292347">
    <property type="component" value="Unassembled WGS sequence"/>
</dbReference>
<dbReference type="OrthoDB" id="7391503at2"/>
<keyword evidence="7 13" id="KW-0406">Ion transport</keyword>
<dbReference type="InterPro" id="IPR002146">
    <property type="entry name" value="ATP_synth_b/b'su_bac/chlpt"/>
</dbReference>
<dbReference type="InterPro" id="IPR050059">
    <property type="entry name" value="ATP_synthase_B_chain"/>
</dbReference>
<name>A0A4Q2ITB6_9SPHN</name>
<evidence type="ECO:0000256" key="9">
    <source>
        <dbReference type="ARBA" id="ARBA00023310"/>
    </source>
</evidence>
<comment type="subunit">
    <text evidence="13">F-type ATPases have 2 components, F(1) - the catalytic core - and F(0) - the membrane proton channel. F(1) has five subunits: alpha(3), beta(3), gamma(1), delta(1), epsilon(1). F(0) has three main subunits: a(1), b(2) and c(10-14). The alpha and beta chains form an alternating ring which encloses part of the gamma chain. F(1) is attached to F(0) by a central stalk formed by the gamma and epsilon chains, while a peripheral stalk is formed by the delta and b chains.</text>
</comment>
<evidence type="ECO:0000256" key="6">
    <source>
        <dbReference type="ARBA" id="ARBA00022989"/>
    </source>
</evidence>
<dbReference type="PANTHER" id="PTHR33445">
    <property type="entry name" value="ATP SYNTHASE SUBUNIT B', CHLOROPLASTIC"/>
    <property type="match status" value="1"/>
</dbReference>
<dbReference type="GO" id="GO:0012505">
    <property type="term" value="C:endomembrane system"/>
    <property type="evidence" value="ECO:0007669"/>
    <property type="project" value="UniProtKB-SubCell"/>
</dbReference>
<dbReference type="CDD" id="cd06503">
    <property type="entry name" value="ATP-synt_Fo_b"/>
    <property type="match status" value="1"/>
</dbReference>
<dbReference type="GO" id="GO:0005886">
    <property type="term" value="C:plasma membrane"/>
    <property type="evidence" value="ECO:0007669"/>
    <property type="project" value="UniProtKB-SubCell"/>
</dbReference>
<dbReference type="AlphaFoldDB" id="A0A4Q2ITB6"/>
<dbReference type="GO" id="GO:0046933">
    <property type="term" value="F:proton-transporting ATP synthase activity, rotational mechanism"/>
    <property type="evidence" value="ECO:0007669"/>
    <property type="project" value="UniProtKB-UniRule"/>
</dbReference>
<proteinExistence type="inferred from homology"/>
<evidence type="ECO:0000256" key="15">
    <source>
        <dbReference type="SAM" id="Coils"/>
    </source>
</evidence>
<feature type="coiled-coil region" evidence="15">
    <location>
        <begin position="92"/>
        <end position="170"/>
    </location>
</feature>
<feature type="transmembrane region" description="Helical" evidence="13">
    <location>
        <begin position="60"/>
        <end position="77"/>
    </location>
</feature>
<keyword evidence="15" id="KW-0175">Coiled coil</keyword>
<dbReference type="PANTHER" id="PTHR33445:SF1">
    <property type="entry name" value="ATP SYNTHASE SUBUNIT B"/>
    <property type="match status" value="1"/>
</dbReference>
<evidence type="ECO:0000256" key="3">
    <source>
        <dbReference type="ARBA" id="ARBA00022547"/>
    </source>
</evidence>
<feature type="region of interest" description="Disordered" evidence="16">
    <location>
        <begin position="21"/>
        <end position="53"/>
    </location>
</feature>
<evidence type="ECO:0000256" key="1">
    <source>
        <dbReference type="ARBA" id="ARBA00005513"/>
    </source>
</evidence>
<dbReference type="GO" id="GO:0045259">
    <property type="term" value="C:proton-transporting ATP synthase complex"/>
    <property type="evidence" value="ECO:0007669"/>
    <property type="project" value="UniProtKB-KW"/>
</dbReference>
<comment type="subcellular location">
    <subcellularLocation>
        <location evidence="13">Cell membrane</location>
        <topology evidence="13">Single-pass membrane protein</topology>
    </subcellularLocation>
    <subcellularLocation>
        <location evidence="12">Endomembrane system</location>
        <topology evidence="12">Single-pass membrane protein</topology>
    </subcellularLocation>
</comment>
<accession>A0A4Q2ITB6</accession>
<sequence length="219" mass="23142">MANVNGSTIVAERLDHAAALEPLEKQPIRGEDGLTAEPMHSTGVPDQHHEPSPTAWGMDSTGWVAVAALLTILLLVWRRAHKGIAGVLDTRIATIRTQLDEAKRLRAEAEALKAEYALKAQQADAEAAAMREHAHAEAAAIVAKAEADAQELTSRRAKMAEDRIAAAERQAIAEVRAKAADAAAKAAASLIAERLGAEGDRTLIDRTIAGLGTGLGRPH</sequence>
<evidence type="ECO:0000256" key="13">
    <source>
        <dbReference type="HAMAP-Rule" id="MF_01398"/>
    </source>
</evidence>
<keyword evidence="18" id="KW-1185">Reference proteome</keyword>
<gene>
    <name evidence="13" type="primary">atpF</name>
    <name evidence="17" type="ORF">EO081_10440</name>
</gene>
<comment type="similarity">
    <text evidence="1 13 14">Belongs to the ATPase B chain family.</text>
</comment>
<keyword evidence="9 13" id="KW-0066">ATP synthesis</keyword>
<keyword evidence="2 13" id="KW-0813">Transport</keyword>
<evidence type="ECO:0000256" key="7">
    <source>
        <dbReference type="ARBA" id="ARBA00023065"/>
    </source>
</evidence>
<comment type="function">
    <text evidence="11">Component of the F(0) channel, it forms part of the peripheral stalk, linking F(1) to F(0). The b'-subunit is a diverged and duplicated form of b found in plants and photosynthetic bacteria.</text>
</comment>
<evidence type="ECO:0000256" key="5">
    <source>
        <dbReference type="ARBA" id="ARBA00022781"/>
    </source>
</evidence>
<evidence type="ECO:0000256" key="8">
    <source>
        <dbReference type="ARBA" id="ARBA00023136"/>
    </source>
</evidence>
<evidence type="ECO:0000256" key="10">
    <source>
        <dbReference type="ARBA" id="ARBA00025198"/>
    </source>
</evidence>
<keyword evidence="13" id="KW-1003">Cell membrane</keyword>
<evidence type="ECO:0000256" key="12">
    <source>
        <dbReference type="ARBA" id="ARBA00037847"/>
    </source>
</evidence>
<evidence type="ECO:0000256" key="11">
    <source>
        <dbReference type="ARBA" id="ARBA00025614"/>
    </source>
</evidence>
<evidence type="ECO:0000256" key="4">
    <source>
        <dbReference type="ARBA" id="ARBA00022692"/>
    </source>
</evidence>
<keyword evidence="6 13" id="KW-1133">Transmembrane helix</keyword>
<comment type="function">
    <text evidence="10 13">F(1)F(0) ATP synthase produces ATP from ADP in the presence of a proton or sodium gradient. F-type ATPases consist of two structural domains, F(1) containing the extramembraneous catalytic core and F(0) containing the membrane proton channel, linked together by a central stalk and a peripheral stalk. During catalysis, ATP synthesis in the catalytic domain of F(1) is coupled via a rotary mechanism of the central stalk subunits to proton translocation.</text>
</comment>
<evidence type="ECO:0000256" key="14">
    <source>
        <dbReference type="RuleBase" id="RU003848"/>
    </source>
</evidence>
<feature type="compositionally biased region" description="Basic and acidic residues" evidence="16">
    <location>
        <begin position="21"/>
        <end position="32"/>
    </location>
</feature>
<keyword evidence="5 13" id="KW-0375">Hydrogen ion transport</keyword>
<evidence type="ECO:0000256" key="16">
    <source>
        <dbReference type="SAM" id="MobiDB-lite"/>
    </source>
</evidence>
<comment type="caution">
    <text evidence="17">The sequence shown here is derived from an EMBL/GenBank/DDBJ whole genome shotgun (WGS) entry which is preliminary data.</text>
</comment>
<evidence type="ECO:0000256" key="2">
    <source>
        <dbReference type="ARBA" id="ARBA00022448"/>
    </source>
</evidence>
<keyword evidence="8 13" id="KW-0472">Membrane</keyword>